<dbReference type="RefSeq" id="WP_044215645.1">
    <property type="nucleotide sequence ID" value="NZ_JBKAGJ010000014.1"/>
</dbReference>
<dbReference type="OrthoDB" id="965232at2"/>
<dbReference type="STRING" id="1524460.IX84_00620"/>
<evidence type="ECO:0000313" key="1">
    <source>
        <dbReference type="EMBL" id="KGE89847.1"/>
    </source>
</evidence>
<sequence length="64" mass="7474">MEIESSQKFTSLQLELLKLYSFEPSEAELKEVRHMLATFFMERFQSKLDEAAAERGISDETLDE</sequence>
<reference evidence="1 2" key="1">
    <citation type="journal article" date="2014" name="Int. J. Syst. Evol. Microbiol.">
        <title>Phaeodactylibacter xiamenensis gen. nov., sp. nov., a member of the family Saprospiraceae isolated from the marine alga Phaeodactylum tricornutum.</title>
        <authorList>
            <person name="Chen Z.Jr."/>
            <person name="Lei X."/>
            <person name="Lai Q."/>
            <person name="Li Y."/>
            <person name="Zhang B."/>
            <person name="Zhang J."/>
            <person name="Zhang H."/>
            <person name="Yang L."/>
            <person name="Zheng W."/>
            <person name="Tian Y."/>
            <person name="Yu Z."/>
            <person name="Xu H.Jr."/>
            <person name="Zheng T."/>
        </authorList>
    </citation>
    <scope>NUCLEOTIDE SEQUENCE [LARGE SCALE GENOMIC DNA]</scope>
    <source>
        <strain evidence="1 2">KD52</strain>
    </source>
</reference>
<dbReference type="Proteomes" id="UP000029736">
    <property type="component" value="Unassembled WGS sequence"/>
</dbReference>
<organism evidence="1 2">
    <name type="scientific">Phaeodactylibacter xiamenensis</name>
    <dbReference type="NCBI Taxonomy" id="1524460"/>
    <lineage>
        <taxon>Bacteria</taxon>
        <taxon>Pseudomonadati</taxon>
        <taxon>Bacteroidota</taxon>
        <taxon>Saprospiria</taxon>
        <taxon>Saprospirales</taxon>
        <taxon>Haliscomenobacteraceae</taxon>
        <taxon>Phaeodactylibacter</taxon>
    </lineage>
</organism>
<proteinExistence type="predicted"/>
<accession>A0A098SGA0</accession>
<dbReference type="AlphaFoldDB" id="A0A098SGA0"/>
<comment type="caution">
    <text evidence="1">The sequence shown here is derived from an EMBL/GenBank/DDBJ whole genome shotgun (WGS) entry which is preliminary data.</text>
</comment>
<evidence type="ECO:0000313" key="2">
    <source>
        <dbReference type="Proteomes" id="UP000029736"/>
    </source>
</evidence>
<protein>
    <submittedName>
        <fullName evidence="1">Uncharacterized protein</fullName>
    </submittedName>
</protein>
<keyword evidence="2" id="KW-1185">Reference proteome</keyword>
<dbReference type="EMBL" id="JPOS01000002">
    <property type="protein sequence ID" value="KGE89847.1"/>
    <property type="molecule type" value="Genomic_DNA"/>
</dbReference>
<name>A0A098SGA0_9BACT</name>
<gene>
    <name evidence="1" type="ORF">IX84_00620</name>
</gene>